<keyword evidence="2 5" id="KW-0645">Protease</keyword>
<evidence type="ECO:0000313" key="9">
    <source>
        <dbReference type="EMBL" id="EFN51040.1"/>
    </source>
</evidence>
<sequence length="1051" mass="111193">MTPSGRTELVALLFVVVAASGAVPALASAADGKPYCTWSGFVSIPYVPNANIELIEGLLPQTCSDKLLTPELKRNCRSCERRATRGECLRGIAQTWNNGAGAGKHPSMSISCVLCPAADRQSCNWLSWNARGEKVREVNYTLGINWPYMLASKINPRACSQTREYTVLSSPAAYSTAYFTLSASGADPDHSNGAEIPGGLRPDISCLVRSPNNTCSIVFHNTPDVHFTLSSRDMWTKNKDIVRRLSVNDDDCLYDPRRHCQPADPPFKYLAKITEHLCPPGVNPSKVVRYAGKVPMGQPGYLLYPSLTPLNYRETGFSLKGLSRVEWNINSQSQMLVMIAPADVALYVCPPGTKVCDYRRVWNVSKNRTKCFFSRCTGVYKKLKREDTIMMISYLVYDNFEQYDPDLPSQTVDVDLYGYPVCGALVAADGQGLGVGSGSGGGSSSASAAAYAEGHVLPLRYVGRHHAEPLPPPPGSSVVAAAAAGNVVPDDAVVLFSIPDGGASVEETIAQLQQHPDIDIAEPNFIRRRSNVEDGLGTGGGGGTDDGMCSAAANDMGGGGGGGGDGAASSHSAAARRLAAAAQPASGPPNDFFYSGRHTLWHLSQVQAPVAWHASTGSNQVRVCVIDTGARGDHEDLQQGRLVKGWNRACPTCAEGRWTGDMPAPGTPAYFNFSDHSGHGTHTSGIIGALANNLLGVAGVAWNVSIYMCAVEGPDMLFYTASLLDCYALCQQEGARIVSNSYGSDGPEGAPGYSQLEYEAIQALGQAGALFVAAAGNGANNNDEVAVGRRFYPASYQLDTIISVAATKADDTLTSYSTYGRYGGSTVHLAAPGTVLSTFFDSPSSYKYLSGTSMSCPLVAGAVALLLALKPSAGPLEIKQALLSSVDPVAALAGRVSTGGRLNVAAAVAALLGIPDPPPRIAFGDMVEPHTTAAFSFLTQSLWRLTDQHGTDAEACRASCLSTSWCFLWLAAPSLSAMWAQRSGITYRGSCFLGDGTVVLTDLNSNAPNFTAGYRTVGVPGPWLPAPPAPPRPPPRPPLPPRRPPSPRPPR</sequence>
<dbReference type="OrthoDB" id="507348at2759"/>
<dbReference type="Proteomes" id="UP000008141">
    <property type="component" value="Unassembled WGS sequence"/>
</dbReference>
<comment type="similarity">
    <text evidence="1 5">Belongs to the peptidase S8 family.</text>
</comment>
<dbReference type="InterPro" id="IPR050131">
    <property type="entry name" value="Peptidase_S8_subtilisin-like"/>
</dbReference>
<evidence type="ECO:0000256" key="2">
    <source>
        <dbReference type="ARBA" id="ARBA00022670"/>
    </source>
</evidence>
<evidence type="ECO:0000256" key="4">
    <source>
        <dbReference type="ARBA" id="ARBA00022825"/>
    </source>
</evidence>
<dbReference type="eggNOG" id="KOG1153">
    <property type="taxonomic scope" value="Eukaryota"/>
</dbReference>
<dbReference type="PANTHER" id="PTHR43806:SF11">
    <property type="entry name" value="CEREVISIN-RELATED"/>
    <property type="match status" value="1"/>
</dbReference>
<keyword evidence="3 5" id="KW-0378">Hydrolase</keyword>
<dbReference type="InterPro" id="IPR000209">
    <property type="entry name" value="Peptidase_S8/S53_dom"/>
</dbReference>
<feature type="region of interest" description="Disordered" evidence="6">
    <location>
        <begin position="1021"/>
        <end position="1051"/>
    </location>
</feature>
<proteinExistence type="inferred from homology"/>
<dbReference type="AlphaFoldDB" id="E1ZT27"/>
<name>E1ZT27_CHLVA</name>
<evidence type="ECO:0000313" key="10">
    <source>
        <dbReference type="Proteomes" id="UP000008141"/>
    </source>
</evidence>
<dbReference type="PANTHER" id="PTHR43806">
    <property type="entry name" value="PEPTIDASE S8"/>
    <property type="match status" value="1"/>
</dbReference>
<dbReference type="InParanoid" id="E1ZT27"/>
<dbReference type="PRINTS" id="PR00723">
    <property type="entry name" value="SUBTILISIN"/>
</dbReference>
<dbReference type="Pfam" id="PF00082">
    <property type="entry name" value="Peptidase_S8"/>
    <property type="match status" value="1"/>
</dbReference>
<feature type="active site" description="Charge relay system" evidence="5">
    <location>
        <position position="679"/>
    </location>
</feature>
<evidence type="ECO:0000256" key="5">
    <source>
        <dbReference type="PROSITE-ProRule" id="PRU01240"/>
    </source>
</evidence>
<feature type="compositionally biased region" description="Pro residues" evidence="6">
    <location>
        <begin position="1022"/>
        <end position="1051"/>
    </location>
</feature>
<dbReference type="PROSITE" id="PS51892">
    <property type="entry name" value="SUBTILASE"/>
    <property type="match status" value="1"/>
</dbReference>
<accession>E1ZT27</accession>
<dbReference type="GO" id="GO:0004252">
    <property type="term" value="F:serine-type endopeptidase activity"/>
    <property type="evidence" value="ECO:0007669"/>
    <property type="project" value="UniProtKB-UniRule"/>
</dbReference>
<keyword evidence="4 5" id="KW-0720">Serine protease</keyword>
<feature type="active site" description="Charge relay system" evidence="5">
    <location>
        <position position="627"/>
    </location>
</feature>
<dbReference type="InterPro" id="IPR023828">
    <property type="entry name" value="Peptidase_S8_Ser-AS"/>
</dbReference>
<dbReference type="PROSITE" id="PS00138">
    <property type="entry name" value="SUBTILASE_SER"/>
    <property type="match status" value="1"/>
</dbReference>
<feature type="chain" id="PRO_5003156497" description="Peptidase S8/S53 domain-containing protein" evidence="7">
    <location>
        <begin position="28"/>
        <end position="1051"/>
    </location>
</feature>
<dbReference type="InterPro" id="IPR015500">
    <property type="entry name" value="Peptidase_S8_subtilisin-rel"/>
</dbReference>
<evidence type="ECO:0000256" key="1">
    <source>
        <dbReference type="ARBA" id="ARBA00011073"/>
    </source>
</evidence>
<feature type="domain" description="Peptidase S8/S53" evidence="8">
    <location>
        <begin position="619"/>
        <end position="886"/>
    </location>
</feature>
<feature type="active site" description="Charge relay system" evidence="5">
    <location>
        <position position="853"/>
    </location>
</feature>
<dbReference type="KEGG" id="cvr:CHLNCDRAFT_55404"/>
<reference evidence="9 10" key="1">
    <citation type="journal article" date="2010" name="Plant Cell">
        <title>The Chlorella variabilis NC64A genome reveals adaptation to photosymbiosis, coevolution with viruses, and cryptic sex.</title>
        <authorList>
            <person name="Blanc G."/>
            <person name="Duncan G."/>
            <person name="Agarkova I."/>
            <person name="Borodovsky M."/>
            <person name="Gurnon J."/>
            <person name="Kuo A."/>
            <person name="Lindquist E."/>
            <person name="Lucas S."/>
            <person name="Pangilinan J."/>
            <person name="Polle J."/>
            <person name="Salamov A."/>
            <person name="Terry A."/>
            <person name="Yamada T."/>
            <person name="Dunigan D.D."/>
            <person name="Grigoriev I.V."/>
            <person name="Claverie J.M."/>
            <person name="Van Etten J.L."/>
        </authorList>
    </citation>
    <scope>NUCLEOTIDE SEQUENCE [LARGE SCALE GENOMIC DNA]</scope>
    <source>
        <strain evidence="9 10">NC64A</strain>
    </source>
</reference>
<dbReference type="Gene3D" id="3.40.50.200">
    <property type="entry name" value="Peptidase S8/S53 domain"/>
    <property type="match status" value="1"/>
</dbReference>
<keyword evidence="10" id="KW-1185">Reference proteome</keyword>
<gene>
    <name evidence="9" type="ORF">CHLNCDRAFT_55404</name>
</gene>
<evidence type="ECO:0000256" key="7">
    <source>
        <dbReference type="SAM" id="SignalP"/>
    </source>
</evidence>
<evidence type="ECO:0000259" key="8">
    <source>
        <dbReference type="Pfam" id="PF00082"/>
    </source>
</evidence>
<dbReference type="GeneID" id="17350481"/>
<protein>
    <recommendedName>
        <fullName evidence="8">Peptidase S8/S53 domain-containing protein</fullName>
    </recommendedName>
</protein>
<feature type="signal peptide" evidence="7">
    <location>
        <begin position="1"/>
        <end position="27"/>
    </location>
</feature>
<dbReference type="InterPro" id="IPR036852">
    <property type="entry name" value="Peptidase_S8/S53_dom_sf"/>
</dbReference>
<dbReference type="RefSeq" id="XP_005843142.1">
    <property type="nucleotide sequence ID" value="XM_005843080.1"/>
</dbReference>
<keyword evidence="7" id="KW-0732">Signal</keyword>
<organism evidence="10">
    <name type="scientific">Chlorella variabilis</name>
    <name type="common">Green alga</name>
    <dbReference type="NCBI Taxonomy" id="554065"/>
    <lineage>
        <taxon>Eukaryota</taxon>
        <taxon>Viridiplantae</taxon>
        <taxon>Chlorophyta</taxon>
        <taxon>core chlorophytes</taxon>
        <taxon>Trebouxiophyceae</taxon>
        <taxon>Chlorellales</taxon>
        <taxon>Chlorellaceae</taxon>
        <taxon>Chlorella clade</taxon>
        <taxon>Chlorella</taxon>
    </lineage>
</organism>
<dbReference type="GO" id="GO:0006508">
    <property type="term" value="P:proteolysis"/>
    <property type="evidence" value="ECO:0007669"/>
    <property type="project" value="UniProtKB-KW"/>
</dbReference>
<dbReference type="SUPFAM" id="SSF52743">
    <property type="entry name" value="Subtilisin-like"/>
    <property type="match status" value="1"/>
</dbReference>
<evidence type="ECO:0000256" key="3">
    <source>
        <dbReference type="ARBA" id="ARBA00022801"/>
    </source>
</evidence>
<evidence type="ECO:0000256" key="6">
    <source>
        <dbReference type="SAM" id="MobiDB-lite"/>
    </source>
</evidence>
<dbReference type="EMBL" id="GL433869">
    <property type="protein sequence ID" value="EFN51040.1"/>
    <property type="molecule type" value="Genomic_DNA"/>
</dbReference>